<evidence type="ECO:0000313" key="3">
    <source>
        <dbReference type="Proteomes" id="UP000252519"/>
    </source>
</evidence>
<evidence type="ECO:0000256" key="1">
    <source>
        <dbReference type="SAM" id="MobiDB-lite"/>
    </source>
</evidence>
<feature type="compositionally biased region" description="Basic and acidic residues" evidence="1">
    <location>
        <begin position="68"/>
        <end position="78"/>
    </location>
</feature>
<name>A0A368GG86_ANCCA</name>
<reference evidence="2 3" key="1">
    <citation type="submission" date="2014-10" db="EMBL/GenBank/DDBJ databases">
        <title>Draft genome of the hookworm Ancylostoma caninum.</title>
        <authorList>
            <person name="Mitreva M."/>
        </authorList>
    </citation>
    <scope>NUCLEOTIDE SEQUENCE [LARGE SCALE GENOMIC DNA]</scope>
    <source>
        <strain evidence="2 3">Baltimore</strain>
    </source>
</reference>
<feature type="region of interest" description="Disordered" evidence="1">
    <location>
        <begin position="1"/>
        <end position="93"/>
    </location>
</feature>
<sequence length="93" mass="10740">MSPTFLTPVKQKKSSVASHRSNFRYHHRNVSLMSPTAEKQAENPLESNRSKYCYRRRNVSSMSPTTEELTKSPEEHRSSYRYNHGNLSPVNLG</sequence>
<proteinExistence type="predicted"/>
<organism evidence="2 3">
    <name type="scientific">Ancylostoma caninum</name>
    <name type="common">Dog hookworm</name>
    <dbReference type="NCBI Taxonomy" id="29170"/>
    <lineage>
        <taxon>Eukaryota</taxon>
        <taxon>Metazoa</taxon>
        <taxon>Ecdysozoa</taxon>
        <taxon>Nematoda</taxon>
        <taxon>Chromadorea</taxon>
        <taxon>Rhabditida</taxon>
        <taxon>Rhabditina</taxon>
        <taxon>Rhabditomorpha</taxon>
        <taxon>Strongyloidea</taxon>
        <taxon>Ancylostomatidae</taxon>
        <taxon>Ancylostomatinae</taxon>
        <taxon>Ancylostoma</taxon>
    </lineage>
</organism>
<dbReference type="EMBL" id="JOJR01000202">
    <property type="protein sequence ID" value="RCN42269.1"/>
    <property type="molecule type" value="Genomic_DNA"/>
</dbReference>
<evidence type="ECO:0000313" key="2">
    <source>
        <dbReference type="EMBL" id="RCN42269.1"/>
    </source>
</evidence>
<protein>
    <submittedName>
        <fullName evidence="2">Uncharacterized protein</fullName>
    </submittedName>
</protein>
<dbReference type="Proteomes" id="UP000252519">
    <property type="component" value="Unassembled WGS sequence"/>
</dbReference>
<dbReference type="AlphaFoldDB" id="A0A368GG86"/>
<comment type="caution">
    <text evidence="2">The sequence shown here is derived from an EMBL/GenBank/DDBJ whole genome shotgun (WGS) entry which is preliminary data.</text>
</comment>
<accession>A0A368GG86</accession>
<gene>
    <name evidence="2" type="ORF">ANCCAN_11754</name>
</gene>
<keyword evidence="3" id="KW-1185">Reference proteome</keyword>